<dbReference type="EMBL" id="CP036275">
    <property type="protein sequence ID" value="QDU37885.1"/>
    <property type="molecule type" value="Genomic_DNA"/>
</dbReference>
<evidence type="ECO:0000313" key="5">
    <source>
        <dbReference type="EMBL" id="QDU37885.1"/>
    </source>
</evidence>
<feature type="signal peptide" evidence="1">
    <location>
        <begin position="1"/>
        <end position="25"/>
    </location>
</feature>
<evidence type="ECO:0000313" key="6">
    <source>
        <dbReference type="Proteomes" id="UP000320496"/>
    </source>
</evidence>
<dbReference type="Pfam" id="PF07587">
    <property type="entry name" value="PSD1"/>
    <property type="match status" value="1"/>
</dbReference>
<dbReference type="Pfam" id="PF07635">
    <property type="entry name" value="PSCyt1"/>
    <property type="match status" value="1"/>
</dbReference>
<protein>
    <submittedName>
        <fullName evidence="5">Planctomycete cytochrome C</fullName>
    </submittedName>
</protein>
<accession>A0A517Z604</accession>
<proteinExistence type="predicted"/>
<dbReference type="SUPFAM" id="SSF46626">
    <property type="entry name" value="Cytochrome c"/>
    <property type="match status" value="1"/>
</dbReference>
<dbReference type="Pfam" id="PF07583">
    <property type="entry name" value="PSCyt2"/>
    <property type="match status" value="1"/>
</dbReference>
<evidence type="ECO:0000259" key="3">
    <source>
        <dbReference type="Pfam" id="PF07587"/>
    </source>
</evidence>
<evidence type="ECO:0000259" key="2">
    <source>
        <dbReference type="Pfam" id="PF07583"/>
    </source>
</evidence>
<dbReference type="InterPro" id="IPR011429">
    <property type="entry name" value="Cyt_c_Planctomycete-type"/>
</dbReference>
<dbReference type="InterPro" id="IPR011444">
    <property type="entry name" value="DUF1549"/>
</dbReference>
<feature type="chain" id="PRO_5021722813" evidence="1">
    <location>
        <begin position="26"/>
        <end position="1325"/>
    </location>
</feature>
<dbReference type="KEGG" id="mri:Mal4_22040"/>
<evidence type="ECO:0000256" key="1">
    <source>
        <dbReference type="SAM" id="SignalP"/>
    </source>
</evidence>
<dbReference type="InterPro" id="IPR022655">
    <property type="entry name" value="DUF1553"/>
</dbReference>
<gene>
    <name evidence="5" type="ORF">Mal4_22040</name>
</gene>
<organism evidence="5 6">
    <name type="scientific">Maioricimonas rarisocia</name>
    <dbReference type="NCBI Taxonomy" id="2528026"/>
    <lineage>
        <taxon>Bacteria</taxon>
        <taxon>Pseudomonadati</taxon>
        <taxon>Planctomycetota</taxon>
        <taxon>Planctomycetia</taxon>
        <taxon>Planctomycetales</taxon>
        <taxon>Planctomycetaceae</taxon>
        <taxon>Maioricimonas</taxon>
    </lineage>
</organism>
<keyword evidence="1" id="KW-0732">Signal</keyword>
<feature type="domain" description="DUF1553" evidence="3">
    <location>
        <begin position="1024"/>
        <end position="1290"/>
    </location>
</feature>
<dbReference type="OrthoDB" id="127107at2"/>
<keyword evidence="6" id="KW-1185">Reference proteome</keyword>
<sequence precursor="true">MPLCRIAVCLAALILIGPFAGLLNAADRPEFSAEDIEFFEKEIRPIFVEHCQECHGAEEPEAGLRLDARATILRGGDTGPAIVPGKPDESELILAVQYDPAGYQMPPEGRLPNETIAKLVEWVRRGAPWPDEDVEVAGGSEFNLTERATHWSFQPLAVVEPPAVQNEEWCRNPIDRFILAKLEENGLTPAGDADLRTWLRRASFDVIGLPPSPEEIEQALAAPADGVHPQIVDRLLASPHHGERWGRHWLDLVRYAESRGHEFDYDVPNPWHYRDYVIRALNADVPYDRFVVEHIAGDLLTSGSHPVAGDRYPRRLNPQSGANESLLATGFWFLGEWVHSPVDIRQEEAERFDNMIDVYSKTFLGLTVACARCHDHKFDPIRQKDYYALQGFLQSSSYRQARFASLDHNRGIAEQLDKLRAEASQPLRHTIADLAEPVVHQLDKYLLAARAALEAGIETTPEANQLIIADFESDRYDGWTVTGDAFGSGPQTLETVAPYQGRINAIGRRFVNSHQKRNGGRGDAHTGRLTSPSFEISRKLIRMLVGGGAHEGKTCVNLLVDGKVVRTATGRNNNRMFPVTWEVEEFLGKTAQIEIVDEETGGWGNIGVDHIVQTNDRAPRMTPDEFTPAFRRRLVTIAREHAVNVDVLEEWVAFLNSAPESGPLAGWTRRIQNGGAEGEVAAAAIAAEVTPPTLDALLAADEHATIVDFRQTDRVLQDGTSFGTTAKPAGTTWLSDDPQQPVAAIAEVTGMHRDPVWKRLGYAPGTMRDPGRIGSWDRGGKTLRTPSFEVDSGRIFALVRGRCRTYVAVDSHILINGPLHGSLISEHDTKGEWAWVEHDVRRYASHRAHLEIYPIDDADLSIVAVVQSEQPPTLPGDLPSVDPLDDAGPLQAPQAAQQLRWAFEAALNQLLDVAPSRPAPAARSYELANWMIRHPQLFSLDTEDARTRLEQTAAPFIARRRELLEQIRPVSPTAPAMLDATGEDEYVFIRGNWRKRGDTVPRRFLEVFDGLEHPTGDELGPGSGRLQLAMQMVDPEQTPILPRVIVNRIWHHYFGRGLVPTPDDFGHLGQTPSHPELLDWLANELVASGWSLKHIHRLILLSSTYRMTSDRTPEAFGSSPETATKALEIDPQNRLLYRMNVKRLEGEAIRDAILALSGHFDPTLYGPSVPVHLTPFMEGRGRPKQSGPVDGKGRRSLYISVRRNFPNPLFQAFDFPTPHSTIGRRSVSNVPAQALALMNNPLVVEESKRWGSRLLEETPNATTADRIRRMYVAAYGRQPTKMELTAGTQFVEMQARSYDSEPDDPRVWGDYGHVIWNVKEFIFIR</sequence>
<dbReference type="InterPro" id="IPR036909">
    <property type="entry name" value="Cyt_c-like_dom_sf"/>
</dbReference>
<reference evidence="5 6" key="1">
    <citation type="submission" date="2019-02" db="EMBL/GenBank/DDBJ databases">
        <title>Deep-cultivation of Planctomycetes and their phenomic and genomic characterization uncovers novel biology.</title>
        <authorList>
            <person name="Wiegand S."/>
            <person name="Jogler M."/>
            <person name="Boedeker C."/>
            <person name="Pinto D."/>
            <person name="Vollmers J."/>
            <person name="Rivas-Marin E."/>
            <person name="Kohn T."/>
            <person name="Peeters S.H."/>
            <person name="Heuer A."/>
            <person name="Rast P."/>
            <person name="Oberbeckmann S."/>
            <person name="Bunk B."/>
            <person name="Jeske O."/>
            <person name="Meyerdierks A."/>
            <person name="Storesund J.E."/>
            <person name="Kallscheuer N."/>
            <person name="Luecker S."/>
            <person name="Lage O.M."/>
            <person name="Pohl T."/>
            <person name="Merkel B.J."/>
            <person name="Hornburger P."/>
            <person name="Mueller R.-W."/>
            <person name="Bruemmer F."/>
            <person name="Labrenz M."/>
            <person name="Spormann A.M."/>
            <person name="Op den Camp H."/>
            <person name="Overmann J."/>
            <person name="Amann R."/>
            <person name="Jetten M.S.M."/>
            <person name="Mascher T."/>
            <person name="Medema M.H."/>
            <person name="Devos D.P."/>
            <person name="Kaster A.-K."/>
            <person name="Ovreas L."/>
            <person name="Rohde M."/>
            <person name="Galperin M.Y."/>
            <person name="Jogler C."/>
        </authorList>
    </citation>
    <scope>NUCLEOTIDE SEQUENCE [LARGE SCALE GENOMIC DNA]</scope>
    <source>
        <strain evidence="5 6">Mal4</strain>
    </source>
</reference>
<feature type="domain" description="Cytochrome C Planctomycete-type" evidence="4">
    <location>
        <begin position="51"/>
        <end position="109"/>
    </location>
</feature>
<dbReference type="PANTHER" id="PTHR35889:SF3">
    <property type="entry name" value="F-BOX DOMAIN-CONTAINING PROTEIN"/>
    <property type="match status" value="1"/>
</dbReference>
<dbReference type="Proteomes" id="UP000320496">
    <property type="component" value="Chromosome"/>
</dbReference>
<dbReference type="GO" id="GO:0020037">
    <property type="term" value="F:heme binding"/>
    <property type="evidence" value="ECO:0007669"/>
    <property type="project" value="InterPro"/>
</dbReference>
<dbReference type="PANTHER" id="PTHR35889">
    <property type="entry name" value="CYCLOINULO-OLIGOSACCHARIDE FRUCTANOTRANSFERASE-RELATED"/>
    <property type="match status" value="1"/>
</dbReference>
<dbReference type="RefSeq" id="WP_145369161.1">
    <property type="nucleotide sequence ID" value="NZ_CP036275.1"/>
</dbReference>
<dbReference type="GO" id="GO:0009055">
    <property type="term" value="F:electron transfer activity"/>
    <property type="evidence" value="ECO:0007669"/>
    <property type="project" value="InterPro"/>
</dbReference>
<name>A0A517Z604_9PLAN</name>
<feature type="domain" description="DUF1549" evidence="2">
    <location>
        <begin position="173"/>
        <end position="396"/>
    </location>
</feature>
<evidence type="ECO:0000259" key="4">
    <source>
        <dbReference type="Pfam" id="PF07635"/>
    </source>
</evidence>